<dbReference type="SMART" id="SM00387">
    <property type="entry name" value="HATPase_c"/>
    <property type="match status" value="1"/>
</dbReference>
<dbReference type="Pfam" id="PF08447">
    <property type="entry name" value="PAS_3"/>
    <property type="match status" value="1"/>
</dbReference>
<keyword evidence="3" id="KW-0597">Phosphoprotein</keyword>
<keyword evidence="6" id="KW-0175">Coiled coil</keyword>
<dbReference type="Proteomes" id="UP001597112">
    <property type="component" value="Unassembled WGS sequence"/>
</dbReference>
<keyword evidence="11" id="KW-1185">Reference proteome</keyword>
<dbReference type="InterPro" id="IPR005467">
    <property type="entry name" value="His_kinase_dom"/>
</dbReference>
<dbReference type="Pfam" id="PF08448">
    <property type="entry name" value="PAS_4"/>
    <property type="match status" value="3"/>
</dbReference>
<dbReference type="CDD" id="cd00075">
    <property type="entry name" value="HATPase"/>
    <property type="match status" value="1"/>
</dbReference>
<dbReference type="EMBL" id="JBHTKA010000008">
    <property type="protein sequence ID" value="MFD1002321.1"/>
    <property type="molecule type" value="Genomic_DNA"/>
</dbReference>
<dbReference type="InterPro" id="IPR004358">
    <property type="entry name" value="Sig_transdc_His_kin-like_C"/>
</dbReference>
<comment type="caution">
    <text evidence="10">The sequence shown here is derived from an EMBL/GenBank/DDBJ whole genome shotgun (WGS) entry which is preliminary data.</text>
</comment>
<dbReference type="InterPro" id="IPR000700">
    <property type="entry name" value="PAS-assoc_C"/>
</dbReference>
<dbReference type="InterPro" id="IPR000014">
    <property type="entry name" value="PAS"/>
</dbReference>
<dbReference type="CDD" id="cd00082">
    <property type="entry name" value="HisKA"/>
    <property type="match status" value="1"/>
</dbReference>
<dbReference type="SMART" id="SM00388">
    <property type="entry name" value="HisKA"/>
    <property type="match status" value="1"/>
</dbReference>
<dbReference type="Gene3D" id="3.30.565.10">
    <property type="entry name" value="Histidine kinase-like ATPase, C-terminal domain"/>
    <property type="match status" value="1"/>
</dbReference>
<dbReference type="InterPro" id="IPR052162">
    <property type="entry name" value="Sensor_kinase/Photoreceptor"/>
</dbReference>
<dbReference type="PRINTS" id="PR00344">
    <property type="entry name" value="BCTRLSENSOR"/>
</dbReference>
<name>A0ABW3K9Q5_9BACT</name>
<dbReference type="InterPro" id="IPR001610">
    <property type="entry name" value="PAC"/>
</dbReference>
<dbReference type="CDD" id="cd00130">
    <property type="entry name" value="PAS"/>
    <property type="match status" value="3"/>
</dbReference>
<dbReference type="Gene3D" id="1.10.287.130">
    <property type="match status" value="1"/>
</dbReference>
<dbReference type="NCBIfam" id="TIGR00229">
    <property type="entry name" value="sensory_box"/>
    <property type="match status" value="5"/>
</dbReference>
<evidence type="ECO:0000256" key="5">
    <source>
        <dbReference type="ARBA" id="ARBA00022777"/>
    </source>
</evidence>
<feature type="domain" description="PAC" evidence="9">
    <location>
        <begin position="210"/>
        <end position="261"/>
    </location>
</feature>
<evidence type="ECO:0000256" key="2">
    <source>
        <dbReference type="ARBA" id="ARBA00012438"/>
    </source>
</evidence>
<gene>
    <name evidence="10" type="ORF">ACFQ21_23550</name>
</gene>
<dbReference type="SMART" id="SM00086">
    <property type="entry name" value="PAC"/>
    <property type="match status" value="4"/>
</dbReference>
<protein>
    <recommendedName>
        <fullName evidence="2">histidine kinase</fullName>
        <ecNumber evidence="2">2.7.13.3</ecNumber>
    </recommendedName>
</protein>
<evidence type="ECO:0000256" key="1">
    <source>
        <dbReference type="ARBA" id="ARBA00000085"/>
    </source>
</evidence>
<dbReference type="SUPFAM" id="SSF47384">
    <property type="entry name" value="Homodimeric domain of signal transducing histidine kinase"/>
    <property type="match status" value="1"/>
</dbReference>
<evidence type="ECO:0000313" key="11">
    <source>
        <dbReference type="Proteomes" id="UP001597112"/>
    </source>
</evidence>
<feature type="domain" description="PAS" evidence="8">
    <location>
        <begin position="262"/>
        <end position="332"/>
    </location>
</feature>
<dbReference type="InterPro" id="IPR036890">
    <property type="entry name" value="HATPase_C_sf"/>
</dbReference>
<dbReference type="PANTHER" id="PTHR43304">
    <property type="entry name" value="PHYTOCHROME-LIKE PROTEIN CPH1"/>
    <property type="match status" value="1"/>
</dbReference>
<dbReference type="EC" id="2.7.13.3" evidence="2"/>
<dbReference type="PROSITE" id="PS50112">
    <property type="entry name" value="PAS"/>
    <property type="match status" value="3"/>
</dbReference>
<evidence type="ECO:0000256" key="4">
    <source>
        <dbReference type="ARBA" id="ARBA00022679"/>
    </source>
</evidence>
<dbReference type="Gene3D" id="3.30.450.20">
    <property type="entry name" value="PAS domain"/>
    <property type="match status" value="5"/>
</dbReference>
<keyword evidence="5" id="KW-0418">Kinase</keyword>
<dbReference type="SMART" id="SM00091">
    <property type="entry name" value="PAS"/>
    <property type="match status" value="4"/>
</dbReference>
<dbReference type="InterPro" id="IPR003594">
    <property type="entry name" value="HATPase_dom"/>
</dbReference>
<evidence type="ECO:0000259" key="8">
    <source>
        <dbReference type="PROSITE" id="PS50112"/>
    </source>
</evidence>
<evidence type="ECO:0000256" key="6">
    <source>
        <dbReference type="SAM" id="Coils"/>
    </source>
</evidence>
<dbReference type="InterPro" id="IPR013656">
    <property type="entry name" value="PAS_4"/>
</dbReference>
<feature type="domain" description="PAS" evidence="8">
    <location>
        <begin position="138"/>
        <end position="175"/>
    </location>
</feature>
<dbReference type="PANTHER" id="PTHR43304:SF1">
    <property type="entry name" value="PAC DOMAIN-CONTAINING PROTEIN"/>
    <property type="match status" value="1"/>
</dbReference>
<feature type="coiled-coil region" evidence="6">
    <location>
        <begin position="626"/>
        <end position="671"/>
    </location>
</feature>
<accession>A0ABW3K9Q5</accession>
<dbReference type="InterPro" id="IPR036097">
    <property type="entry name" value="HisK_dim/P_sf"/>
</dbReference>
<keyword evidence="4" id="KW-0808">Transferase</keyword>
<dbReference type="SUPFAM" id="SSF55874">
    <property type="entry name" value="ATPase domain of HSP90 chaperone/DNA topoisomerase II/histidine kinase"/>
    <property type="match status" value="1"/>
</dbReference>
<dbReference type="PROSITE" id="PS50109">
    <property type="entry name" value="HIS_KIN"/>
    <property type="match status" value="1"/>
</dbReference>
<dbReference type="Pfam" id="PF02518">
    <property type="entry name" value="HATPase_c"/>
    <property type="match status" value="1"/>
</dbReference>
<feature type="domain" description="PAS" evidence="8">
    <location>
        <begin position="12"/>
        <end position="67"/>
    </location>
</feature>
<dbReference type="RefSeq" id="WP_377583311.1">
    <property type="nucleotide sequence ID" value="NZ_JBHTKA010000008.1"/>
</dbReference>
<reference evidence="11" key="1">
    <citation type="journal article" date="2019" name="Int. J. Syst. Evol. Microbiol.">
        <title>The Global Catalogue of Microorganisms (GCM) 10K type strain sequencing project: providing services to taxonomists for standard genome sequencing and annotation.</title>
        <authorList>
            <consortium name="The Broad Institute Genomics Platform"/>
            <consortium name="The Broad Institute Genome Sequencing Center for Infectious Disease"/>
            <person name="Wu L."/>
            <person name="Ma J."/>
        </authorList>
    </citation>
    <scope>NUCLEOTIDE SEQUENCE [LARGE SCALE GENOMIC DNA]</scope>
    <source>
        <strain evidence="11">CCUG 58938</strain>
    </source>
</reference>
<dbReference type="PROSITE" id="PS50113">
    <property type="entry name" value="PAC"/>
    <property type="match status" value="2"/>
</dbReference>
<comment type="catalytic activity">
    <reaction evidence="1">
        <text>ATP + protein L-histidine = ADP + protein N-phospho-L-histidine.</text>
        <dbReference type="EC" id="2.7.13.3"/>
    </reaction>
</comment>
<sequence>MKSAREKASTLSESGFRALIEHAYEGIVVYDTAGDIKFASKSVKKVCGYSEKEVLGKNGTFFVHAHDITDARKSFIKLRKTPGKSIKLIQRLRHKKGYYIWAESVLTNFSHIPGIEGIVSNFRDITEQKITAEKALHNQELLESINRNLSEGIFMGILRGQFVHVNEAFLRMFGYKNLSAVQKIKTQAIYRYKKDHEQILRVLRKGPVLKEFESSFRRKNGETFSGVINISLLKHEGKDNYFVGTIRDISSEKEAAAALEESRNFLNNIINTVAAPIFVKDEKHRWLMFNKKFSELIGRSQHDMRGKTDRDFLPRKEADAFWEVDDEVLHNGKTVRVLEKITSRNGTKHDLLTVKSLFVNDKKEKFVIGFITDITELKNAEEKINHLNANLRGVLESTRESIYAVDAHFNYITFNQNHQRIMKVLYGADIEIGKNKLNYLKGSVDYKWVKTEIQKALEGHHFVSEHFLKYPGFTGHIRTTFNPIRNGNEIKGAAVFVHNITERKQFEEIIKSINANLRAVLESTSDDVFAVDRRLRYITFNKAHAKKMSTLFQSEISFGESFVNALPVALRKGARNELLLALKGKQFVIEKQIGNEIIAEISFNPIRNEAGIVTGVAIFSKDITLRKNIEEKFRQLNEELLQQNSQLAAQEEELKATLEELSERNFELDQLMYKTSHDLRSPLSSIMGLINLANLDSDAANHHQYLDKIEGRIKKLDEFIRSMLDYARVNRVDVIRETIPLKSVALNCIRELEYLDNFSSVQVEINEKGADIPFVSDLLRIQIIFSNIISNAYKYYNSETSSRLQIDIHITRERVTLEFTDNGIGIKTEYLDKIFNMFYRATDRSQGSGLGMYIVKQAVEKLRGTIRLISEYGKGTNIKITLPNG</sequence>
<feature type="domain" description="Histidine kinase" evidence="7">
    <location>
        <begin position="674"/>
        <end position="885"/>
    </location>
</feature>
<dbReference type="SUPFAM" id="SSF55785">
    <property type="entry name" value="PYP-like sensor domain (PAS domain)"/>
    <property type="match status" value="5"/>
</dbReference>
<evidence type="ECO:0000259" key="7">
    <source>
        <dbReference type="PROSITE" id="PS50109"/>
    </source>
</evidence>
<dbReference type="InterPro" id="IPR035965">
    <property type="entry name" value="PAS-like_dom_sf"/>
</dbReference>
<feature type="domain" description="PAC" evidence="9">
    <location>
        <begin position="583"/>
        <end position="635"/>
    </location>
</feature>
<evidence type="ECO:0000313" key="10">
    <source>
        <dbReference type="EMBL" id="MFD1002321.1"/>
    </source>
</evidence>
<dbReference type="InterPro" id="IPR013655">
    <property type="entry name" value="PAS_fold_3"/>
</dbReference>
<evidence type="ECO:0000259" key="9">
    <source>
        <dbReference type="PROSITE" id="PS50113"/>
    </source>
</evidence>
<evidence type="ECO:0000256" key="3">
    <source>
        <dbReference type="ARBA" id="ARBA00022553"/>
    </source>
</evidence>
<dbReference type="Pfam" id="PF13426">
    <property type="entry name" value="PAS_9"/>
    <property type="match status" value="1"/>
</dbReference>
<proteinExistence type="predicted"/>
<organism evidence="10 11">
    <name type="scientific">Ohtaekwangia kribbensis</name>
    <dbReference type="NCBI Taxonomy" id="688913"/>
    <lineage>
        <taxon>Bacteria</taxon>
        <taxon>Pseudomonadati</taxon>
        <taxon>Bacteroidota</taxon>
        <taxon>Cytophagia</taxon>
        <taxon>Cytophagales</taxon>
        <taxon>Fulvivirgaceae</taxon>
        <taxon>Ohtaekwangia</taxon>
    </lineage>
</organism>
<dbReference type="InterPro" id="IPR003661">
    <property type="entry name" value="HisK_dim/P_dom"/>
</dbReference>
<dbReference type="Pfam" id="PF00512">
    <property type="entry name" value="HisKA"/>
    <property type="match status" value="1"/>
</dbReference>